<accession>A0A1Y6EQQ7</accession>
<evidence type="ECO:0000259" key="5">
    <source>
        <dbReference type="Pfam" id="PF07730"/>
    </source>
</evidence>
<keyword evidence="4" id="KW-1133">Transmembrane helix</keyword>
<dbReference type="GO" id="GO:0000155">
    <property type="term" value="F:phosphorelay sensor kinase activity"/>
    <property type="evidence" value="ECO:0007669"/>
    <property type="project" value="InterPro"/>
</dbReference>
<feature type="transmembrane region" description="Helical" evidence="4">
    <location>
        <begin position="49"/>
        <end position="67"/>
    </location>
</feature>
<evidence type="ECO:0000313" key="6">
    <source>
        <dbReference type="EMBL" id="SMQ65035.1"/>
    </source>
</evidence>
<feature type="domain" description="Signal transduction histidine kinase subgroup 3 dimerisation and phosphoacceptor" evidence="5">
    <location>
        <begin position="183"/>
        <end position="250"/>
    </location>
</feature>
<dbReference type="GO" id="GO:0016020">
    <property type="term" value="C:membrane"/>
    <property type="evidence" value="ECO:0007669"/>
    <property type="project" value="InterPro"/>
</dbReference>
<keyword evidence="1" id="KW-0808">Transferase</keyword>
<dbReference type="EMBL" id="FXWH01000001">
    <property type="protein sequence ID" value="SMQ65035.1"/>
    <property type="molecule type" value="Genomic_DNA"/>
</dbReference>
<name>A0A1Y6EQQ7_9GAMM</name>
<proteinExistence type="predicted"/>
<feature type="transmembrane region" description="Helical" evidence="4">
    <location>
        <begin position="115"/>
        <end position="133"/>
    </location>
</feature>
<dbReference type="InterPro" id="IPR011712">
    <property type="entry name" value="Sig_transdc_His_kin_sub3_dim/P"/>
</dbReference>
<dbReference type="InterPro" id="IPR036890">
    <property type="entry name" value="HATPase_C_sf"/>
</dbReference>
<dbReference type="GO" id="GO:0046983">
    <property type="term" value="F:protein dimerization activity"/>
    <property type="evidence" value="ECO:0007669"/>
    <property type="project" value="InterPro"/>
</dbReference>
<dbReference type="Proteomes" id="UP000194450">
    <property type="component" value="Unassembled WGS sequence"/>
</dbReference>
<keyword evidence="2 6" id="KW-0418">Kinase</keyword>
<feature type="transmembrane region" description="Helical" evidence="4">
    <location>
        <begin position="139"/>
        <end position="157"/>
    </location>
</feature>
<dbReference type="RefSeq" id="WP_234996269.1">
    <property type="nucleotide sequence ID" value="NZ_FXWH01000001.1"/>
</dbReference>
<keyword evidence="4" id="KW-0812">Transmembrane</keyword>
<dbReference type="SUPFAM" id="SSF55874">
    <property type="entry name" value="ATPase domain of HSP90 chaperone/DNA topoisomerase II/histidine kinase"/>
    <property type="match status" value="1"/>
</dbReference>
<dbReference type="InterPro" id="IPR050482">
    <property type="entry name" value="Sensor_HK_TwoCompSys"/>
</dbReference>
<dbReference type="Pfam" id="PF07730">
    <property type="entry name" value="HisKA_3"/>
    <property type="match status" value="1"/>
</dbReference>
<dbReference type="Gene3D" id="3.30.565.10">
    <property type="entry name" value="Histidine kinase-like ATPase, C-terminal domain"/>
    <property type="match status" value="1"/>
</dbReference>
<evidence type="ECO:0000256" key="2">
    <source>
        <dbReference type="ARBA" id="ARBA00022777"/>
    </source>
</evidence>
<feature type="transmembrane region" description="Helical" evidence="4">
    <location>
        <begin position="24"/>
        <end position="42"/>
    </location>
</feature>
<evidence type="ECO:0000313" key="7">
    <source>
        <dbReference type="Proteomes" id="UP000194450"/>
    </source>
</evidence>
<feature type="transmembrane region" description="Helical" evidence="4">
    <location>
        <begin position="79"/>
        <end position="108"/>
    </location>
</feature>
<reference evidence="7" key="1">
    <citation type="submission" date="2017-04" db="EMBL/GenBank/DDBJ databases">
        <authorList>
            <person name="Varghese N."/>
            <person name="Submissions S."/>
        </authorList>
    </citation>
    <scope>NUCLEOTIDE SEQUENCE [LARGE SCALE GENOMIC DNA]</scope>
</reference>
<sequence length="372" mass="41775">MSLVVLRNYGNNEHMNTIELERKFAWIYLLNLGFYIFPMVLAPYSIAQLAIMTLAMLAFIGGYYRTLYSTPGERPWLLLALYAIACSMTVWNPGTISMFGFVAFFAGFYYPLRRAAIIALGIVATLFAFQYVVVTGWEYFHYYGLFLVVVIGLFGVIERNRQQRVLQEKRSEAEIERLATTVERERIARDLHDILGHTLSCIILKADLAEKQLAKQQYDAAGKQLAELASIARESLSDVRKSVSGYKHQGLTRELNKLQQRLQDAGFKTDIKGELPTVTGNHETTLILALTEMVTNIVRHSKGNQCVIEFRNMSGSIGVALSDNGGCEHLEEGNGLRGVRERMQAIGGQLTYSVSQGCRFELLFPTDGAQQT</sequence>
<evidence type="ECO:0000256" key="4">
    <source>
        <dbReference type="SAM" id="Phobius"/>
    </source>
</evidence>
<gene>
    <name evidence="6" type="ORF">SAMN06297229_1165</name>
</gene>
<keyword evidence="7" id="KW-1185">Reference proteome</keyword>
<dbReference type="PANTHER" id="PTHR24421:SF63">
    <property type="entry name" value="SENSOR HISTIDINE KINASE DESK"/>
    <property type="match status" value="1"/>
</dbReference>
<evidence type="ECO:0000256" key="1">
    <source>
        <dbReference type="ARBA" id="ARBA00022679"/>
    </source>
</evidence>
<dbReference type="PANTHER" id="PTHR24421">
    <property type="entry name" value="NITRATE/NITRITE SENSOR PROTEIN NARX-RELATED"/>
    <property type="match status" value="1"/>
</dbReference>
<dbReference type="Gene3D" id="1.20.5.1930">
    <property type="match status" value="1"/>
</dbReference>
<evidence type="ECO:0000256" key="3">
    <source>
        <dbReference type="ARBA" id="ARBA00023012"/>
    </source>
</evidence>
<organism evidence="6 7">
    <name type="scientific">Pseudidiomarina planktonica</name>
    <dbReference type="NCBI Taxonomy" id="1323738"/>
    <lineage>
        <taxon>Bacteria</taxon>
        <taxon>Pseudomonadati</taxon>
        <taxon>Pseudomonadota</taxon>
        <taxon>Gammaproteobacteria</taxon>
        <taxon>Alteromonadales</taxon>
        <taxon>Idiomarinaceae</taxon>
        <taxon>Pseudidiomarina</taxon>
    </lineage>
</organism>
<keyword evidence="4" id="KW-0472">Membrane</keyword>
<keyword evidence="3" id="KW-0902">Two-component regulatory system</keyword>
<dbReference type="AlphaFoldDB" id="A0A1Y6EQQ7"/>
<protein>
    <submittedName>
        <fullName evidence="6">Two-component system, NarL family, sensor histidine kinase DesK</fullName>
    </submittedName>
</protein>